<gene>
    <name evidence="1" type="ORF">H6P81_012128</name>
</gene>
<keyword evidence="2" id="KW-1185">Reference proteome</keyword>
<dbReference type="EMBL" id="JAINDJ010000005">
    <property type="protein sequence ID" value="KAG9446000.1"/>
    <property type="molecule type" value="Genomic_DNA"/>
</dbReference>
<dbReference type="PANTHER" id="PTHR36720">
    <property type="entry name" value="TAF RNA POLYMERASE I SUBUNIT A"/>
    <property type="match status" value="1"/>
</dbReference>
<reference evidence="1 2" key="1">
    <citation type="submission" date="2021-07" db="EMBL/GenBank/DDBJ databases">
        <title>The Aristolochia fimbriata genome: insights into angiosperm evolution, floral development and chemical biosynthesis.</title>
        <authorList>
            <person name="Jiao Y."/>
        </authorList>
    </citation>
    <scope>NUCLEOTIDE SEQUENCE [LARGE SCALE GENOMIC DNA]</scope>
    <source>
        <strain evidence="1">IBCAS-2021</strain>
        <tissue evidence="1">Leaf</tissue>
    </source>
</reference>
<dbReference type="AlphaFoldDB" id="A0AAV7EAY0"/>
<protein>
    <submittedName>
        <fullName evidence="1">Uncharacterized protein</fullName>
    </submittedName>
</protein>
<dbReference type="GO" id="GO:0000120">
    <property type="term" value="C:RNA polymerase I transcription regulator complex"/>
    <property type="evidence" value="ECO:0007669"/>
    <property type="project" value="InterPro"/>
</dbReference>
<evidence type="ECO:0000313" key="2">
    <source>
        <dbReference type="Proteomes" id="UP000825729"/>
    </source>
</evidence>
<dbReference type="Proteomes" id="UP000825729">
    <property type="component" value="Unassembled WGS sequence"/>
</dbReference>
<evidence type="ECO:0000313" key="1">
    <source>
        <dbReference type="EMBL" id="KAG9446000.1"/>
    </source>
</evidence>
<organism evidence="1 2">
    <name type="scientific">Aristolochia fimbriata</name>
    <name type="common">White veined hardy Dutchman's pipe vine</name>
    <dbReference type="NCBI Taxonomy" id="158543"/>
    <lineage>
        <taxon>Eukaryota</taxon>
        <taxon>Viridiplantae</taxon>
        <taxon>Streptophyta</taxon>
        <taxon>Embryophyta</taxon>
        <taxon>Tracheophyta</taxon>
        <taxon>Spermatophyta</taxon>
        <taxon>Magnoliopsida</taxon>
        <taxon>Magnoliidae</taxon>
        <taxon>Piperales</taxon>
        <taxon>Aristolochiaceae</taxon>
        <taxon>Aristolochia</taxon>
    </lineage>
</organism>
<sequence>MLKKVKAEVADEDLNTMKEEVKQEVNMDHKFIKGAAEAVNGCYDEISKMPRKKMYSASTKLPINEPSIFVLPEHRRRLRHLLGKLVREQNWKEASGVLSTLLGGVDRSGLMEDKRKYWAVLEILSHIENNHVPLLKIKSIYEVWMGSYPSSMKQKYLIQLDYVLLLLTERNFEEACSTIKFLVMDPTSASDPVVNMLAGLICYQLWYLGIPKEMQLKKDDMHDSLDDHVMDPIGCCNVKSEAMDYSVDNSSPYTQEQKIHNHYVSDGWLDNRQCESTCIVDNPLVQHVFSGKGFYNKESSEMNEPKASPDKDEECFLDFSTPYPYGLSTSLLPIRLPQSRVDIDYRLHLREEAKNEHYINALKYLRVALYSTTPMLAALIPLVQLLLLGDQVEEALKELKKFSQNSSALLPLRLRANLLQCFGKSNIAGLSTCYEDILKKDPTCHHSLGALISMYRNGSYNMELLLEIIASHLDATFAACDIWKEFVLCLFRLQNEKSLYEDDQMSTAQQRDRGIYKTVPSFCSSGIPSLFIKSEVRKPWILRCRWWSTRHFSKKIYLLEMQAGDWELLTVKAACAAHLYGPEFHYVENGMGKIRSYLTLKEYDAIRNGVEFLRYSRVSSVIPMNAWRTANK</sequence>
<dbReference type="PANTHER" id="PTHR36720:SF1">
    <property type="entry name" value="TAF RNA POLYMERASE I SUBUNIT A"/>
    <property type="match status" value="1"/>
</dbReference>
<name>A0AAV7EAY0_ARIFI</name>
<proteinExistence type="predicted"/>
<comment type="caution">
    <text evidence="1">The sequence shown here is derived from an EMBL/GenBank/DDBJ whole genome shotgun (WGS) entry which is preliminary data.</text>
</comment>
<dbReference type="GO" id="GO:0006360">
    <property type="term" value="P:transcription by RNA polymerase I"/>
    <property type="evidence" value="ECO:0007669"/>
    <property type="project" value="InterPro"/>
</dbReference>
<dbReference type="Pfam" id="PF14929">
    <property type="entry name" value="TAF1_subA"/>
    <property type="match status" value="1"/>
</dbReference>
<dbReference type="InterPro" id="IPR039495">
    <property type="entry name" value="TAF1A"/>
</dbReference>
<accession>A0AAV7EAY0</accession>